<protein>
    <recommendedName>
        <fullName evidence="1">EAL domain-containing protein</fullName>
    </recommendedName>
</protein>
<dbReference type="AlphaFoldDB" id="A0A2P7S738"/>
<proteinExistence type="predicted"/>
<name>A0A2P7S738_9HYPH</name>
<evidence type="ECO:0000259" key="1">
    <source>
        <dbReference type="Pfam" id="PF00563"/>
    </source>
</evidence>
<dbReference type="InterPro" id="IPR035919">
    <property type="entry name" value="EAL_sf"/>
</dbReference>
<gene>
    <name evidence="2" type="ORF">C7I85_20595</name>
</gene>
<dbReference type="OrthoDB" id="1673646at2"/>
<keyword evidence="3" id="KW-1185">Reference proteome</keyword>
<organism evidence="2 3">
    <name type="scientific">Pseudaminobacter soli</name>
    <name type="common">ex Li et al. 2025</name>
    <dbReference type="NCBI Taxonomy" id="1295366"/>
    <lineage>
        <taxon>Bacteria</taxon>
        <taxon>Pseudomonadati</taxon>
        <taxon>Pseudomonadota</taxon>
        <taxon>Alphaproteobacteria</taxon>
        <taxon>Hyphomicrobiales</taxon>
        <taxon>Phyllobacteriaceae</taxon>
        <taxon>Pseudaminobacter</taxon>
    </lineage>
</organism>
<evidence type="ECO:0000313" key="3">
    <source>
        <dbReference type="Proteomes" id="UP000240653"/>
    </source>
</evidence>
<dbReference type="Gene3D" id="3.20.20.450">
    <property type="entry name" value="EAL domain"/>
    <property type="match status" value="1"/>
</dbReference>
<feature type="domain" description="EAL" evidence="1">
    <location>
        <begin position="131"/>
        <end position="244"/>
    </location>
</feature>
<evidence type="ECO:0000313" key="2">
    <source>
        <dbReference type="EMBL" id="PSJ58255.1"/>
    </source>
</evidence>
<dbReference type="EMBL" id="PXYL01000011">
    <property type="protein sequence ID" value="PSJ58255.1"/>
    <property type="molecule type" value="Genomic_DNA"/>
</dbReference>
<dbReference type="InterPro" id="IPR001633">
    <property type="entry name" value="EAL_dom"/>
</dbReference>
<dbReference type="Proteomes" id="UP000240653">
    <property type="component" value="Unassembled WGS sequence"/>
</dbReference>
<dbReference type="RefSeq" id="WP_106725890.1">
    <property type="nucleotide sequence ID" value="NZ_PXYL01000011.1"/>
</dbReference>
<sequence>MKSIGALSESLVVDEFDIACGVFGSFRLKSFYQPIFSRAGGALLLTGLQGMSVPCLLGQPVATDAFRSECTPEVQGFVSALGLAVQLHNYGHTGIAGLDLHVDCDPCGGTSVLSLLSERYAVGCEDVVLGPEKLVCEVSSSAQAGDDFWDGIEELRWKGVRLAGSFGADRTLPAEAKADVVRIESAWFRKICNEPTARLLGPMISVMRSHGAKVLIGGIETAHRLRIALEAGADHFQGDFLAEPVAAGCAFDEAPLSIAALLGVGQNVVSFRR</sequence>
<comment type="caution">
    <text evidence="2">The sequence shown here is derived from an EMBL/GenBank/DDBJ whole genome shotgun (WGS) entry which is preliminary data.</text>
</comment>
<accession>A0A2P7S738</accession>
<reference evidence="2 3" key="1">
    <citation type="submission" date="2018-03" db="EMBL/GenBank/DDBJ databases">
        <title>The draft genome of Mesorhizobium soli JCM 19897.</title>
        <authorList>
            <person name="Li L."/>
            <person name="Liu L."/>
            <person name="Liang L."/>
            <person name="Wang T."/>
            <person name="Zhang X."/>
        </authorList>
    </citation>
    <scope>NUCLEOTIDE SEQUENCE [LARGE SCALE GENOMIC DNA]</scope>
    <source>
        <strain evidence="2 3">JCM 19897</strain>
    </source>
</reference>
<dbReference type="Pfam" id="PF00563">
    <property type="entry name" value="EAL"/>
    <property type="match status" value="1"/>
</dbReference>
<dbReference type="SUPFAM" id="SSF141868">
    <property type="entry name" value="EAL domain-like"/>
    <property type="match status" value="1"/>
</dbReference>